<keyword evidence="1" id="KW-0812">Transmembrane</keyword>
<evidence type="ECO:0000313" key="2">
    <source>
        <dbReference type="EMBL" id="JAI05633.1"/>
    </source>
</evidence>
<organism evidence="2">
    <name type="scientific">Anguilla anguilla</name>
    <name type="common">European freshwater eel</name>
    <name type="synonym">Muraena anguilla</name>
    <dbReference type="NCBI Taxonomy" id="7936"/>
    <lineage>
        <taxon>Eukaryota</taxon>
        <taxon>Metazoa</taxon>
        <taxon>Chordata</taxon>
        <taxon>Craniata</taxon>
        <taxon>Vertebrata</taxon>
        <taxon>Euteleostomi</taxon>
        <taxon>Actinopterygii</taxon>
        <taxon>Neopterygii</taxon>
        <taxon>Teleostei</taxon>
        <taxon>Anguilliformes</taxon>
        <taxon>Anguillidae</taxon>
        <taxon>Anguilla</taxon>
    </lineage>
</organism>
<reference evidence="2" key="2">
    <citation type="journal article" date="2015" name="Fish Shellfish Immunol.">
        <title>Early steps in the European eel (Anguilla anguilla)-Vibrio vulnificus interaction in the gills: Role of the RtxA13 toxin.</title>
        <authorList>
            <person name="Callol A."/>
            <person name="Pajuelo D."/>
            <person name="Ebbesson L."/>
            <person name="Teles M."/>
            <person name="MacKenzie S."/>
            <person name="Amaro C."/>
        </authorList>
    </citation>
    <scope>NUCLEOTIDE SEQUENCE</scope>
</reference>
<reference evidence="2" key="1">
    <citation type="submission" date="2014-11" db="EMBL/GenBank/DDBJ databases">
        <authorList>
            <person name="Amaro Gonzalez C."/>
        </authorList>
    </citation>
    <scope>NUCLEOTIDE SEQUENCE</scope>
</reference>
<sequence length="72" mass="8649">MLFVVDVYAIIHGLRNVIYTLNIKLYFSVLMTIHFFQIWVGKSLLRLRTFFTVHSIFYVWASSQKRIKNTLH</sequence>
<dbReference type="EMBL" id="GBXM01002945">
    <property type="protein sequence ID" value="JAI05633.1"/>
    <property type="molecule type" value="Transcribed_RNA"/>
</dbReference>
<feature type="transmembrane region" description="Helical" evidence="1">
    <location>
        <begin position="21"/>
        <end position="39"/>
    </location>
</feature>
<accession>A0A0E9XSA1</accession>
<name>A0A0E9XSA1_ANGAN</name>
<evidence type="ECO:0000256" key="1">
    <source>
        <dbReference type="SAM" id="Phobius"/>
    </source>
</evidence>
<dbReference type="AlphaFoldDB" id="A0A0E9XSA1"/>
<proteinExistence type="predicted"/>
<keyword evidence="1" id="KW-1133">Transmembrane helix</keyword>
<protein>
    <submittedName>
        <fullName evidence="2">Uncharacterized protein</fullName>
    </submittedName>
</protein>
<feature type="transmembrane region" description="Helical" evidence="1">
    <location>
        <begin position="45"/>
        <end position="61"/>
    </location>
</feature>
<keyword evidence="1" id="KW-0472">Membrane</keyword>